<dbReference type="SMART" id="SM00895">
    <property type="entry name" value="FCD"/>
    <property type="match status" value="1"/>
</dbReference>
<keyword evidence="2" id="KW-0238">DNA-binding</keyword>
<keyword evidence="3" id="KW-0804">Transcription</keyword>
<dbReference type="PANTHER" id="PTHR43537:SF5">
    <property type="entry name" value="UXU OPERON TRANSCRIPTIONAL REGULATOR"/>
    <property type="match status" value="1"/>
</dbReference>
<organism evidence="5 6">
    <name type="scientific">Pararoseomonas baculiformis</name>
    <dbReference type="NCBI Taxonomy" id="2820812"/>
    <lineage>
        <taxon>Bacteria</taxon>
        <taxon>Pseudomonadati</taxon>
        <taxon>Pseudomonadota</taxon>
        <taxon>Alphaproteobacteria</taxon>
        <taxon>Acetobacterales</taxon>
        <taxon>Acetobacteraceae</taxon>
        <taxon>Pararoseomonas</taxon>
    </lineage>
</organism>
<keyword evidence="1" id="KW-0805">Transcription regulation</keyword>
<evidence type="ECO:0000313" key="5">
    <source>
        <dbReference type="EMBL" id="MBP0445864.1"/>
    </source>
</evidence>
<gene>
    <name evidence="5" type="ORF">J8J14_13895</name>
</gene>
<dbReference type="SUPFAM" id="SSF48008">
    <property type="entry name" value="GntR ligand-binding domain-like"/>
    <property type="match status" value="1"/>
</dbReference>
<sequence>MDQELAPGARLNIDALAREMSVSSTPLREALAGLCARGLVRNEAFLGFTVAPMPDQAFLRDLYETRLRLEPWLAGQAAARMTPEAITRLRDSLADMGAHVRSGPWQTHRTHAAADEAFHATIAEASGNQPARQALAALNAQVHASRLYMTAQRGAEETTREHEAILGALLRRDAAAAEAAMIHHLTASRERLAP</sequence>
<accession>A0ABS4AG77</accession>
<dbReference type="InterPro" id="IPR008920">
    <property type="entry name" value="TF_FadR/GntR_C"/>
</dbReference>
<dbReference type="InterPro" id="IPR000524">
    <property type="entry name" value="Tscrpt_reg_HTH_GntR"/>
</dbReference>
<reference evidence="5 6" key="1">
    <citation type="submission" date="2021-03" db="EMBL/GenBank/DDBJ databases">
        <authorList>
            <person name="So Y."/>
        </authorList>
    </citation>
    <scope>NUCLEOTIDE SEQUENCE [LARGE SCALE GENOMIC DNA]</scope>
    <source>
        <strain evidence="5 6">SSH11</strain>
    </source>
</reference>
<protein>
    <submittedName>
        <fullName evidence="5">GntR family transcriptional regulator</fullName>
    </submittedName>
</protein>
<dbReference type="Gene3D" id="1.20.120.530">
    <property type="entry name" value="GntR ligand-binding domain-like"/>
    <property type="match status" value="1"/>
</dbReference>
<name>A0ABS4AG77_9PROT</name>
<dbReference type="Gene3D" id="1.10.10.10">
    <property type="entry name" value="Winged helix-like DNA-binding domain superfamily/Winged helix DNA-binding domain"/>
    <property type="match status" value="1"/>
</dbReference>
<dbReference type="Pfam" id="PF00392">
    <property type="entry name" value="GntR"/>
    <property type="match status" value="1"/>
</dbReference>
<evidence type="ECO:0000259" key="4">
    <source>
        <dbReference type="SMART" id="SM00895"/>
    </source>
</evidence>
<feature type="domain" description="GntR C-terminal" evidence="4">
    <location>
        <begin position="61"/>
        <end position="187"/>
    </location>
</feature>
<evidence type="ECO:0000256" key="2">
    <source>
        <dbReference type="ARBA" id="ARBA00023125"/>
    </source>
</evidence>
<dbReference type="SUPFAM" id="SSF46785">
    <property type="entry name" value="Winged helix' DNA-binding domain"/>
    <property type="match status" value="1"/>
</dbReference>
<evidence type="ECO:0000313" key="6">
    <source>
        <dbReference type="Proteomes" id="UP000681594"/>
    </source>
</evidence>
<dbReference type="InterPro" id="IPR036390">
    <property type="entry name" value="WH_DNA-bd_sf"/>
</dbReference>
<evidence type="ECO:0000256" key="1">
    <source>
        <dbReference type="ARBA" id="ARBA00023015"/>
    </source>
</evidence>
<evidence type="ECO:0000256" key="3">
    <source>
        <dbReference type="ARBA" id="ARBA00023163"/>
    </source>
</evidence>
<keyword evidence="6" id="KW-1185">Reference proteome</keyword>
<dbReference type="Proteomes" id="UP000681594">
    <property type="component" value="Unassembled WGS sequence"/>
</dbReference>
<dbReference type="InterPro" id="IPR036388">
    <property type="entry name" value="WH-like_DNA-bd_sf"/>
</dbReference>
<dbReference type="Pfam" id="PF07729">
    <property type="entry name" value="FCD"/>
    <property type="match status" value="1"/>
</dbReference>
<dbReference type="EMBL" id="JAGIZB010000012">
    <property type="protein sequence ID" value="MBP0445864.1"/>
    <property type="molecule type" value="Genomic_DNA"/>
</dbReference>
<comment type="caution">
    <text evidence="5">The sequence shown here is derived from an EMBL/GenBank/DDBJ whole genome shotgun (WGS) entry which is preliminary data.</text>
</comment>
<dbReference type="PANTHER" id="PTHR43537">
    <property type="entry name" value="TRANSCRIPTIONAL REGULATOR, GNTR FAMILY"/>
    <property type="match status" value="1"/>
</dbReference>
<dbReference type="InterPro" id="IPR011711">
    <property type="entry name" value="GntR_C"/>
</dbReference>
<proteinExistence type="predicted"/>